<accession>A0A151SV39</accession>
<dbReference type="InterPro" id="IPR055301">
    <property type="entry name" value="Lea14-like_2"/>
</dbReference>
<evidence type="ECO:0000259" key="2">
    <source>
        <dbReference type="Pfam" id="PF03168"/>
    </source>
</evidence>
<keyword evidence="1" id="KW-0472">Membrane</keyword>
<dbReference type="EMBL" id="CM003612">
    <property type="protein sequence ID" value="KYP58656.1"/>
    <property type="molecule type" value="Genomic_DNA"/>
</dbReference>
<protein>
    <recommendedName>
        <fullName evidence="2">Late embryogenesis abundant protein LEA-2 subgroup domain-containing protein</fullName>
    </recommendedName>
</protein>
<organism evidence="3 4">
    <name type="scientific">Cajanus cajan</name>
    <name type="common">Pigeon pea</name>
    <name type="synonym">Cajanus indicus</name>
    <dbReference type="NCBI Taxonomy" id="3821"/>
    <lineage>
        <taxon>Eukaryota</taxon>
        <taxon>Viridiplantae</taxon>
        <taxon>Streptophyta</taxon>
        <taxon>Embryophyta</taxon>
        <taxon>Tracheophyta</taxon>
        <taxon>Spermatophyta</taxon>
        <taxon>Magnoliopsida</taxon>
        <taxon>eudicotyledons</taxon>
        <taxon>Gunneridae</taxon>
        <taxon>Pentapetalae</taxon>
        <taxon>rosids</taxon>
        <taxon>fabids</taxon>
        <taxon>Fabales</taxon>
        <taxon>Fabaceae</taxon>
        <taxon>Papilionoideae</taxon>
        <taxon>50 kb inversion clade</taxon>
        <taxon>NPAAA clade</taxon>
        <taxon>indigoferoid/millettioid clade</taxon>
        <taxon>Phaseoleae</taxon>
        <taxon>Cajanus</taxon>
    </lineage>
</organism>
<dbReference type="PANTHER" id="PTHR31852">
    <property type="entry name" value="LATE EMBRYOGENESIS ABUNDANT (LEA) HYDROXYPROLINE-RICH GLYCOPROTEIN FAMILY"/>
    <property type="match status" value="1"/>
</dbReference>
<name>A0A151SV39_CAJCA</name>
<dbReference type="AlphaFoldDB" id="A0A151SV39"/>
<feature type="domain" description="Late embryogenesis abundant protein LEA-2 subgroup" evidence="2">
    <location>
        <begin position="100"/>
        <end position="199"/>
    </location>
</feature>
<proteinExistence type="predicted"/>
<dbReference type="Gene3D" id="2.60.40.1820">
    <property type="match status" value="1"/>
</dbReference>
<dbReference type="OMA" id="AFTFRFG"/>
<evidence type="ECO:0000313" key="3">
    <source>
        <dbReference type="EMBL" id="KYP58656.1"/>
    </source>
</evidence>
<sequence>MALSPDQQLKPLAPFISSTYLSTEENQQQERKKNNRIRNFILCFGCVTALIIILVVIVLVLGFTVYNVEEPKVRLNAVTLLNNRTSASGAINNVTFLADMTVKNTNAFTFRFGNSTTTFYYDGTMIGEGKSPSGKAKPKRTIKINSTLEIMANKLSEIPSFERDLADQALNISSYTRIDGKVKILNIFPREVVVEMNCTVVYNVTTGLVSHGDNCLGNVDI</sequence>
<evidence type="ECO:0000313" key="4">
    <source>
        <dbReference type="Proteomes" id="UP000075243"/>
    </source>
</evidence>
<dbReference type="Proteomes" id="UP000075243">
    <property type="component" value="Chromosome 10"/>
</dbReference>
<dbReference type="Gramene" id="C.cajan_13655.t">
    <property type="protein sequence ID" value="C.cajan_13655.t.cds1"/>
    <property type="gene ID" value="C.cajan_13655"/>
</dbReference>
<evidence type="ECO:0000256" key="1">
    <source>
        <dbReference type="SAM" id="Phobius"/>
    </source>
</evidence>
<keyword evidence="1" id="KW-1133">Transmembrane helix</keyword>
<feature type="transmembrane region" description="Helical" evidence="1">
    <location>
        <begin position="40"/>
        <end position="66"/>
    </location>
</feature>
<reference evidence="3 4" key="1">
    <citation type="journal article" date="2012" name="Nat. Biotechnol.">
        <title>Draft genome sequence of pigeonpea (Cajanus cajan), an orphan legume crop of resource-poor farmers.</title>
        <authorList>
            <person name="Varshney R.K."/>
            <person name="Chen W."/>
            <person name="Li Y."/>
            <person name="Bharti A.K."/>
            <person name="Saxena R.K."/>
            <person name="Schlueter J.A."/>
            <person name="Donoghue M.T."/>
            <person name="Azam S."/>
            <person name="Fan G."/>
            <person name="Whaley A.M."/>
            <person name="Farmer A.D."/>
            <person name="Sheridan J."/>
            <person name="Iwata A."/>
            <person name="Tuteja R."/>
            <person name="Penmetsa R.V."/>
            <person name="Wu W."/>
            <person name="Upadhyaya H.D."/>
            <person name="Yang S.P."/>
            <person name="Shah T."/>
            <person name="Saxena K.B."/>
            <person name="Michael T."/>
            <person name="McCombie W.R."/>
            <person name="Yang B."/>
            <person name="Zhang G."/>
            <person name="Yang H."/>
            <person name="Wang J."/>
            <person name="Spillane C."/>
            <person name="Cook D.R."/>
            <person name="May G.D."/>
            <person name="Xu X."/>
            <person name="Jackson S.A."/>
        </authorList>
    </citation>
    <scope>NUCLEOTIDE SEQUENCE [LARGE SCALE GENOMIC DNA]</scope>
    <source>
        <strain evidence="4">cv. Asha</strain>
    </source>
</reference>
<dbReference type="InterPro" id="IPR004864">
    <property type="entry name" value="LEA_2"/>
</dbReference>
<dbReference type="Pfam" id="PF03168">
    <property type="entry name" value="LEA_2"/>
    <property type="match status" value="1"/>
</dbReference>
<dbReference type="STRING" id="3821.A0A151SV39"/>
<gene>
    <name evidence="3" type="ORF">KK1_014073</name>
</gene>
<keyword evidence="1" id="KW-0812">Transmembrane</keyword>
<keyword evidence="4" id="KW-1185">Reference proteome</keyword>
<dbReference type="SUPFAM" id="SSF117070">
    <property type="entry name" value="LEA14-like"/>
    <property type="match status" value="1"/>
</dbReference>